<dbReference type="PANTHER" id="PTHR35580">
    <property type="entry name" value="CELL SURFACE GLYCOPROTEIN (S-LAYER PROTEIN)-LIKE PROTEIN"/>
    <property type="match status" value="1"/>
</dbReference>
<feature type="domain" description="DUF7948" evidence="2">
    <location>
        <begin position="48"/>
        <end position="304"/>
    </location>
</feature>
<dbReference type="InterPro" id="IPR010620">
    <property type="entry name" value="SBBP_repeat"/>
</dbReference>
<protein>
    <recommendedName>
        <fullName evidence="2">DUF7948 domain-containing protein</fullName>
    </recommendedName>
</protein>
<accession>A0A1V4AS83</accession>
<evidence type="ECO:0000259" key="2">
    <source>
        <dbReference type="Pfam" id="PF25778"/>
    </source>
</evidence>
<dbReference type="Pfam" id="PF25778">
    <property type="entry name" value="DUF7948"/>
    <property type="match status" value="1"/>
</dbReference>
<dbReference type="AlphaFoldDB" id="A0A1V4AS83"/>
<gene>
    <name evidence="3" type="ORF">AYP45_12020</name>
</gene>
<dbReference type="Proteomes" id="UP000189681">
    <property type="component" value="Unassembled WGS sequence"/>
</dbReference>
<sequence length="411" mass="44280">MKGWNRVFVAPVVMFVAIFFGNAFAQEGTGKPSKEEVMQKAQKLRMPFIANEGQTDKRVAFYAQTFGGTVFVTKEGEIVYALPGRREDAGNKGEGPRINARETTLSAKSEILDLFLISCREPISRFVYASRQSEFQTPKSGVALKEELVGRKVSRIQGMDKAATRVSYFKGNDSSKWKQGISTYDIVTLGEVYTGIDVTLKAYGDNVEKLFCVKPGANADQIKIQLSGARELKVNKDGQLEAETELGPVKFTKPVAYQEIGGKKIDVEVDYAISNPHSQIPNPKSAYGFTVASYDKTKDLIIDPLIASTFLGGGGEDYGLSIALDTSGNVYVTGYTGSLDFPATAGAYDTSWNGSYDVFVSKLDGGLTSLLASTFLGGASSEKGNSIALDTSGNVYVTGYTSSCDFPTTAG</sequence>
<comment type="caution">
    <text evidence="3">The sequence shown here is derived from an EMBL/GenBank/DDBJ whole genome shotgun (WGS) entry which is preliminary data.</text>
</comment>
<proteinExistence type="predicted"/>
<feature type="non-terminal residue" evidence="3">
    <location>
        <position position="411"/>
    </location>
</feature>
<feature type="signal peptide" evidence="1">
    <location>
        <begin position="1"/>
        <end position="25"/>
    </location>
</feature>
<dbReference type="InterPro" id="IPR052918">
    <property type="entry name" value="Motility_Chemotaxis_Reg"/>
</dbReference>
<dbReference type="PANTHER" id="PTHR35580:SF1">
    <property type="entry name" value="PHYTASE-LIKE DOMAIN-CONTAINING PROTEIN"/>
    <property type="match status" value="1"/>
</dbReference>
<evidence type="ECO:0000256" key="1">
    <source>
        <dbReference type="SAM" id="SignalP"/>
    </source>
</evidence>
<evidence type="ECO:0000313" key="4">
    <source>
        <dbReference type="Proteomes" id="UP000189681"/>
    </source>
</evidence>
<dbReference type="STRING" id="1004156.AYP45_12020"/>
<reference evidence="3 4" key="1">
    <citation type="journal article" date="2017" name="Water Res.">
        <title>Discovery and metagenomic analysis of an anammox bacterial enrichment related to Candidatus "Brocadia caroliniensis" in a full-scale glycerol-fed nitritation-denitritation separate centrate treatment process.</title>
        <authorList>
            <person name="Park H."/>
            <person name="Brotto A.C."/>
            <person name="van Loosdrecht M.C."/>
            <person name="Chandran K."/>
        </authorList>
    </citation>
    <scope>NUCLEOTIDE SEQUENCE [LARGE SCALE GENOMIC DNA]</scope>
    <source>
        <strain evidence="3">26THWARD</strain>
    </source>
</reference>
<name>A0A1V4AS83_9BACT</name>
<organism evidence="3 4">
    <name type="scientific">Candidatus Brocadia carolinensis</name>
    <dbReference type="NCBI Taxonomy" id="1004156"/>
    <lineage>
        <taxon>Bacteria</taxon>
        <taxon>Pseudomonadati</taxon>
        <taxon>Planctomycetota</taxon>
        <taxon>Candidatus Brocadiia</taxon>
        <taxon>Candidatus Brocadiales</taxon>
        <taxon>Candidatus Brocadiaceae</taxon>
        <taxon>Candidatus Brocadia</taxon>
    </lineage>
</organism>
<keyword evidence="1" id="KW-0732">Signal</keyword>
<dbReference type="EMBL" id="AYTS01000107">
    <property type="protein sequence ID" value="OOP55989.1"/>
    <property type="molecule type" value="Genomic_DNA"/>
</dbReference>
<dbReference type="SUPFAM" id="SSF101898">
    <property type="entry name" value="NHL repeat"/>
    <property type="match status" value="1"/>
</dbReference>
<dbReference type="Pfam" id="PF06739">
    <property type="entry name" value="SBBP"/>
    <property type="match status" value="2"/>
</dbReference>
<dbReference type="InterPro" id="IPR057708">
    <property type="entry name" value="DUF7948"/>
</dbReference>
<evidence type="ECO:0000313" key="3">
    <source>
        <dbReference type="EMBL" id="OOP55989.1"/>
    </source>
</evidence>
<feature type="chain" id="PRO_5013183488" description="DUF7948 domain-containing protein" evidence="1">
    <location>
        <begin position="26"/>
        <end position="411"/>
    </location>
</feature>